<accession>A0A9W6CHX2</accession>
<feature type="region of interest" description="Disordered" evidence="1">
    <location>
        <begin position="1"/>
        <end position="55"/>
    </location>
</feature>
<reference evidence="2" key="1">
    <citation type="submission" date="2022-11" db="EMBL/GenBank/DDBJ databases">
        <title>Draft genome sequence of Sellimonas catena strain 18CBH55.</title>
        <authorList>
            <person name="Hisatomi A."/>
            <person name="Ohkuma M."/>
            <person name="Sakamoto M."/>
        </authorList>
    </citation>
    <scope>NUCLEOTIDE SEQUENCE</scope>
    <source>
        <strain evidence="2">18CBH55</strain>
    </source>
</reference>
<evidence type="ECO:0000313" key="2">
    <source>
        <dbReference type="EMBL" id="GLG91544.1"/>
    </source>
</evidence>
<name>A0A9W6CHX2_9FIRM</name>
<evidence type="ECO:0000256" key="1">
    <source>
        <dbReference type="SAM" id="MobiDB-lite"/>
    </source>
</evidence>
<dbReference type="EMBL" id="BSCH01000022">
    <property type="protein sequence ID" value="GLG91544.1"/>
    <property type="molecule type" value="Genomic_DNA"/>
</dbReference>
<dbReference type="Proteomes" id="UP001145094">
    <property type="component" value="Unassembled WGS sequence"/>
</dbReference>
<protein>
    <submittedName>
        <fullName evidence="2">Uncharacterized protein</fullName>
    </submittedName>
</protein>
<evidence type="ECO:0000313" key="3">
    <source>
        <dbReference type="Proteomes" id="UP001145094"/>
    </source>
</evidence>
<feature type="compositionally biased region" description="Basic and acidic residues" evidence="1">
    <location>
        <begin position="1"/>
        <end position="39"/>
    </location>
</feature>
<comment type="caution">
    <text evidence="2">The sequence shown here is derived from an EMBL/GenBank/DDBJ whole genome shotgun (WGS) entry which is preliminary data.</text>
</comment>
<sequence length="55" mass="6557">MKLQRENTDSVPDGRRFYEYDLKTENDLPGKQEKERKNSEGSSSLFFFQGTPWIR</sequence>
<gene>
    <name evidence="2" type="ORF">Selli2_29710</name>
</gene>
<reference evidence="2" key="3">
    <citation type="journal article" date="2023" name="Int. J. Syst. Evol. Microbiol.">
        <title>Sellimonas catena sp. nov., isolated from human faeces.</title>
        <authorList>
            <person name="Hisatomi A."/>
            <person name="Ohkuma M."/>
            <person name="Sakamoto M."/>
        </authorList>
    </citation>
    <scope>NUCLEOTIDE SEQUENCE</scope>
    <source>
        <strain evidence="2">18CBH55</strain>
    </source>
</reference>
<dbReference type="AlphaFoldDB" id="A0A9W6CHX2"/>
<reference evidence="2" key="2">
    <citation type="submission" date="2022-11" db="EMBL/GenBank/DDBJ databases">
        <title>Draft genome sequence of Sellimonas catena strain 18CBH55.</title>
        <authorList>
            <person name="Atsushi H."/>
            <person name="Moriya O."/>
            <person name="Mitsuo S."/>
        </authorList>
    </citation>
    <scope>NUCLEOTIDE SEQUENCE</scope>
    <source>
        <strain evidence="2">18CBH55</strain>
    </source>
</reference>
<proteinExistence type="predicted"/>
<organism evidence="2 3">
    <name type="scientific">Sellimonas catena</name>
    <dbReference type="NCBI Taxonomy" id="2994035"/>
    <lineage>
        <taxon>Bacteria</taxon>
        <taxon>Bacillati</taxon>
        <taxon>Bacillota</taxon>
        <taxon>Clostridia</taxon>
        <taxon>Lachnospirales</taxon>
        <taxon>Lachnospiraceae</taxon>
        <taxon>Sellimonas</taxon>
    </lineage>
</organism>